<protein>
    <submittedName>
        <fullName evidence="2">Uncharacterized protein</fullName>
    </submittedName>
</protein>
<evidence type="ECO:0000313" key="3">
    <source>
        <dbReference type="Proteomes" id="UP001183643"/>
    </source>
</evidence>
<proteinExistence type="predicted"/>
<organism evidence="2 3">
    <name type="scientific">Catenuloplanes atrovinosus</name>
    <dbReference type="NCBI Taxonomy" id="137266"/>
    <lineage>
        <taxon>Bacteria</taxon>
        <taxon>Bacillati</taxon>
        <taxon>Actinomycetota</taxon>
        <taxon>Actinomycetes</taxon>
        <taxon>Micromonosporales</taxon>
        <taxon>Micromonosporaceae</taxon>
        <taxon>Catenuloplanes</taxon>
    </lineage>
</organism>
<dbReference type="RefSeq" id="WP_310370122.1">
    <property type="nucleotide sequence ID" value="NZ_JAVDYB010000001.1"/>
</dbReference>
<name>A0AAE3YS86_9ACTN</name>
<dbReference type="Proteomes" id="UP001183643">
    <property type="component" value="Unassembled WGS sequence"/>
</dbReference>
<comment type="caution">
    <text evidence="2">The sequence shown here is derived from an EMBL/GenBank/DDBJ whole genome shotgun (WGS) entry which is preliminary data.</text>
</comment>
<keyword evidence="1" id="KW-0812">Transmembrane</keyword>
<feature type="transmembrane region" description="Helical" evidence="1">
    <location>
        <begin position="52"/>
        <end position="79"/>
    </location>
</feature>
<reference evidence="2" key="1">
    <citation type="submission" date="2023-07" db="EMBL/GenBank/DDBJ databases">
        <title>Sequencing the genomes of 1000 actinobacteria strains.</title>
        <authorList>
            <person name="Klenk H.-P."/>
        </authorList>
    </citation>
    <scope>NUCLEOTIDE SEQUENCE</scope>
    <source>
        <strain evidence="2">DSM 44707</strain>
    </source>
</reference>
<accession>A0AAE3YS86</accession>
<sequence>MLHLVAAMCAWPATLALLGAAHADRSIGCYGDKALTLSGQAWPRTLPVRKALGLLAFAQMSAALYLVLPSAVGMAVIAVGPAGQALDHAEVAAILVLGVEIMLAVTHTIYPANAEMGSGGWRHLRRWASDRNVTMVTLEAISDKGPDGQRALTILLHQVAEEADVRRIAIGVQGVPREMREQYRALGFNRLGRLPWCVRMPRAL</sequence>
<keyword evidence="1" id="KW-1133">Transmembrane helix</keyword>
<feature type="transmembrane region" description="Helical" evidence="1">
    <location>
        <begin position="91"/>
        <end position="110"/>
    </location>
</feature>
<evidence type="ECO:0000313" key="2">
    <source>
        <dbReference type="EMBL" id="MDR7277682.1"/>
    </source>
</evidence>
<keyword evidence="1" id="KW-0472">Membrane</keyword>
<dbReference type="EMBL" id="JAVDYB010000001">
    <property type="protein sequence ID" value="MDR7277682.1"/>
    <property type="molecule type" value="Genomic_DNA"/>
</dbReference>
<evidence type="ECO:0000256" key="1">
    <source>
        <dbReference type="SAM" id="Phobius"/>
    </source>
</evidence>
<keyword evidence="3" id="KW-1185">Reference proteome</keyword>
<dbReference type="AlphaFoldDB" id="A0AAE3YS86"/>
<gene>
    <name evidence="2" type="ORF">J2S41_004460</name>
</gene>